<name>A0A2K6EVR5_PROCO</name>
<dbReference type="GeneTree" id="ENSGT00390000003512"/>
<dbReference type="GO" id="GO:0036064">
    <property type="term" value="C:ciliary basal body"/>
    <property type="evidence" value="ECO:0007669"/>
    <property type="project" value="Ensembl"/>
</dbReference>
<accession>A0A2K6EVR5</accession>
<dbReference type="PANTHER" id="PTHR31022:SF4">
    <property type="entry name" value="CENTRIOLE, CILIA AND SPINDLE-ASSOCIATED PROTEIN"/>
    <property type="match status" value="1"/>
</dbReference>
<keyword evidence="3" id="KW-1185">Reference proteome</keyword>
<organism evidence="2 3">
    <name type="scientific">Propithecus coquereli</name>
    <name type="common">Coquerel's sifaka</name>
    <name type="synonym">Propithecus verreauxi coquereli</name>
    <dbReference type="NCBI Taxonomy" id="379532"/>
    <lineage>
        <taxon>Eukaryota</taxon>
        <taxon>Metazoa</taxon>
        <taxon>Chordata</taxon>
        <taxon>Craniata</taxon>
        <taxon>Vertebrata</taxon>
        <taxon>Euteleostomi</taxon>
        <taxon>Mammalia</taxon>
        <taxon>Eutheria</taxon>
        <taxon>Euarchontoglires</taxon>
        <taxon>Primates</taxon>
        <taxon>Strepsirrhini</taxon>
        <taxon>Lemuriformes</taxon>
        <taxon>Indriidae</taxon>
        <taxon>Propithecus</taxon>
    </lineage>
</organism>
<dbReference type="AlphaFoldDB" id="A0A2K6EVR5"/>
<evidence type="ECO:0000313" key="2">
    <source>
        <dbReference type="Ensembl" id="ENSPCOP00000005825.1"/>
    </source>
</evidence>
<feature type="compositionally biased region" description="Basic and acidic residues" evidence="1">
    <location>
        <begin position="100"/>
        <end position="113"/>
    </location>
</feature>
<dbReference type="Pfam" id="PF15748">
    <property type="entry name" value="CCSAP"/>
    <property type="match status" value="1"/>
</dbReference>
<feature type="compositionally biased region" description="Basic and acidic residues" evidence="1">
    <location>
        <begin position="126"/>
        <end position="137"/>
    </location>
</feature>
<dbReference type="OMA" id="WETYAKC"/>
<dbReference type="Proteomes" id="UP000233160">
    <property type="component" value="Unassembled WGS sequence"/>
</dbReference>
<dbReference type="STRING" id="379532.ENSPCOP00000005825"/>
<proteinExistence type="predicted"/>
<dbReference type="GO" id="GO:0008017">
    <property type="term" value="F:microtubule binding"/>
    <property type="evidence" value="ECO:0007669"/>
    <property type="project" value="Ensembl"/>
</dbReference>
<evidence type="ECO:0000256" key="1">
    <source>
        <dbReference type="SAM" id="MobiDB-lite"/>
    </source>
</evidence>
<dbReference type="GO" id="GO:0005814">
    <property type="term" value="C:centriole"/>
    <property type="evidence" value="ECO:0007669"/>
    <property type="project" value="Ensembl"/>
</dbReference>
<dbReference type="Ensembl" id="ENSPCOT00000016265.1">
    <property type="protein sequence ID" value="ENSPCOP00000005825.1"/>
    <property type="gene ID" value="ENSPCOG00000013932.1"/>
</dbReference>
<dbReference type="GO" id="GO:0061673">
    <property type="term" value="C:mitotic spindle astral microtubule"/>
    <property type="evidence" value="ECO:0007669"/>
    <property type="project" value="Ensembl"/>
</dbReference>
<dbReference type="PANTHER" id="PTHR31022">
    <property type="entry name" value="CENTRIOLE, CILIA AND SPINDLE-ASSOCIATED PROTEIN"/>
    <property type="match status" value="1"/>
</dbReference>
<dbReference type="InterPro" id="IPR029774">
    <property type="entry name" value="CSAP"/>
</dbReference>
<dbReference type="GO" id="GO:1901673">
    <property type="term" value="P:regulation of mitotic spindle assembly"/>
    <property type="evidence" value="ECO:0007669"/>
    <property type="project" value="Ensembl"/>
</dbReference>
<dbReference type="GO" id="GO:0035869">
    <property type="term" value="C:ciliary transition zone"/>
    <property type="evidence" value="ECO:0007669"/>
    <property type="project" value="Ensembl"/>
</dbReference>
<protein>
    <submittedName>
        <fullName evidence="2">Centriole, cilia and spindle associated protein</fullName>
    </submittedName>
</protein>
<dbReference type="GO" id="GO:0005813">
    <property type="term" value="C:centrosome"/>
    <property type="evidence" value="ECO:0007669"/>
    <property type="project" value="Ensembl"/>
</dbReference>
<gene>
    <name evidence="2" type="primary">CCSAP</name>
</gene>
<sequence>MSPGSKAKTEYMKSYQEPRWEEHGRYYRELLHYRWGRRLLEQAHVPWLWDDGGPAGASDHWASSESSGAGGPAPQCGLASPTPSEEPAAGEETGPQVRGSPEEERAEAGHAKAADTPLPALPVNEVEEKPEQIRKETDKLPGSIKARQRRSALFARGNRKAVKSPQRSSTKVKEEKRPFALYGCGEKKMVIGSQKTHNVCASAPEHEIHESALRAKNRRQVAKRIFAAPSCAHSVDAEDGQMKSSASANSWMTEYMRCYLARA</sequence>
<dbReference type="GO" id="GO:0005930">
    <property type="term" value="C:axoneme"/>
    <property type="evidence" value="ECO:0007669"/>
    <property type="project" value="Ensembl"/>
</dbReference>
<reference evidence="2" key="2">
    <citation type="submission" date="2025-09" db="UniProtKB">
        <authorList>
            <consortium name="Ensembl"/>
        </authorList>
    </citation>
    <scope>IDENTIFICATION</scope>
</reference>
<feature type="region of interest" description="Disordered" evidence="1">
    <location>
        <begin position="57"/>
        <end position="137"/>
    </location>
</feature>
<evidence type="ECO:0000313" key="3">
    <source>
        <dbReference type="Proteomes" id="UP000233160"/>
    </source>
</evidence>
<dbReference type="GO" id="GO:1990755">
    <property type="term" value="P:mitotic spindle microtubule depolymerization"/>
    <property type="evidence" value="ECO:0007669"/>
    <property type="project" value="Ensembl"/>
</dbReference>
<dbReference type="GO" id="GO:0030424">
    <property type="term" value="C:axon"/>
    <property type="evidence" value="ECO:0007669"/>
    <property type="project" value="Ensembl"/>
</dbReference>
<reference evidence="2" key="1">
    <citation type="submission" date="2025-08" db="UniProtKB">
        <authorList>
            <consortium name="Ensembl"/>
        </authorList>
    </citation>
    <scope>IDENTIFICATION</scope>
</reference>